<dbReference type="STRING" id="1265846.PROCOU_07828"/>
<reference evidence="1 2" key="1">
    <citation type="submission" date="2019-03" db="EMBL/GenBank/DDBJ databases">
        <title>Genomic Encyclopedia of Type Strains, Phase III (KMG-III): the genomes of soil and plant-associated and newly described type strains.</title>
        <authorList>
            <person name="Whitman W."/>
        </authorList>
    </citation>
    <scope>NUCLEOTIDE SEQUENCE [LARGE SCALE GENOMIC DNA]</scope>
    <source>
        <strain evidence="1 2">CECT 7972</strain>
    </source>
</reference>
<protein>
    <submittedName>
        <fullName evidence="1">Uncharacterized protein</fullName>
    </submittedName>
</protein>
<dbReference type="EMBL" id="SNZK01000010">
    <property type="protein sequence ID" value="TDR51989.1"/>
    <property type="molecule type" value="Genomic_DNA"/>
</dbReference>
<organism evidence="1 2">
    <name type="scientific">Listeria rocourtiae</name>
    <dbReference type="NCBI Taxonomy" id="647910"/>
    <lineage>
        <taxon>Bacteria</taxon>
        <taxon>Bacillati</taxon>
        <taxon>Bacillota</taxon>
        <taxon>Bacilli</taxon>
        <taxon>Bacillales</taxon>
        <taxon>Listeriaceae</taxon>
        <taxon>Listeria</taxon>
    </lineage>
</organism>
<dbReference type="RefSeq" id="WP_036070805.1">
    <property type="nucleotide sequence ID" value="NZ_JAASUO010000008.1"/>
</dbReference>
<keyword evidence="2" id="KW-1185">Reference proteome</keyword>
<dbReference type="Proteomes" id="UP000295558">
    <property type="component" value="Unassembled WGS sequence"/>
</dbReference>
<gene>
    <name evidence="1" type="ORF">DFP96_11065</name>
</gene>
<dbReference type="AlphaFoldDB" id="A0A4R6ZJ55"/>
<accession>A0A4R6ZJ55</accession>
<evidence type="ECO:0000313" key="1">
    <source>
        <dbReference type="EMBL" id="TDR51989.1"/>
    </source>
</evidence>
<name>A0A4R6ZJ55_9LIST</name>
<sequence length="275" mass="30301">MMTGNRFLIPTILCIALTVVVAIFWSPKNDDAVTEASKVNIPNIENPFFLKGNAYISLYRGETFSLSLPFLFEDSSIDGISAVTFDSNDIKAEMDVISKTGQQYGAAELGYMKVDIRINKAGSFKAQEMTLISGDKSVSVNIGKLVFDVNNDRTPTNLVFSGAAVQTAMDEYTLNIQNTEKMEPVAIKSVTAELASMHLHTVADSVPAGKTISHTLALSGDPERYSWYILKPKVTYTVAGQEKTTSGYPTILQLTEWTQENINHIFENKANSEYK</sequence>
<comment type="caution">
    <text evidence="1">The sequence shown here is derived from an EMBL/GenBank/DDBJ whole genome shotgun (WGS) entry which is preliminary data.</text>
</comment>
<dbReference type="OrthoDB" id="2366084at2"/>
<proteinExistence type="predicted"/>
<evidence type="ECO:0000313" key="2">
    <source>
        <dbReference type="Proteomes" id="UP000295558"/>
    </source>
</evidence>